<protein>
    <submittedName>
        <fullName evidence="2">Uncharacterized protein</fullName>
    </submittedName>
</protein>
<evidence type="ECO:0000313" key="2">
    <source>
        <dbReference type="EMBL" id="QHT27905.1"/>
    </source>
</evidence>
<dbReference type="AlphaFoldDB" id="A0A6C0EKL2"/>
<name>A0A6C0EKL2_9ZZZZ</name>
<proteinExistence type="predicted"/>
<keyword evidence="1" id="KW-1133">Transmembrane helix</keyword>
<feature type="transmembrane region" description="Helical" evidence="1">
    <location>
        <begin position="37"/>
        <end position="55"/>
    </location>
</feature>
<keyword evidence="1" id="KW-0812">Transmembrane</keyword>
<feature type="transmembrane region" description="Helical" evidence="1">
    <location>
        <begin position="6"/>
        <end position="25"/>
    </location>
</feature>
<organism evidence="2">
    <name type="scientific">viral metagenome</name>
    <dbReference type="NCBI Taxonomy" id="1070528"/>
    <lineage>
        <taxon>unclassified sequences</taxon>
        <taxon>metagenomes</taxon>
        <taxon>organismal metagenomes</taxon>
    </lineage>
</organism>
<accession>A0A6C0EKL2</accession>
<reference evidence="2" key="1">
    <citation type="journal article" date="2020" name="Nature">
        <title>Giant virus diversity and host interactions through global metagenomics.</title>
        <authorList>
            <person name="Schulz F."/>
            <person name="Roux S."/>
            <person name="Paez-Espino D."/>
            <person name="Jungbluth S."/>
            <person name="Walsh D.A."/>
            <person name="Denef V.J."/>
            <person name="McMahon K.D."/>
            <person name="Konstantinidis K.T."/>
            <person name="Eloe-Fadrosh E.A."/>
            <person name="Kyrpides N.C."/>
            <person name="Woyke T."/>
        </authorList>
    </citation>
    <scope>NUCLEOTIDE SEQUENCE</scope>
    <source>
        <strain evidence="2">GVMAG-M-3300000115-19</strain>
    </source>
</reference>
<evidence type="ECO:0000256" key="1">
    <source>
        <dbReference type="SAM" id="Phobius"/>
    </source>
</evidence>
<sequence length="165" mass="18282">MISSENLYLMIFAVIIIVCILSKDTNINMNVKMSESNSNFLMYVVLMGVVLFFIMRDVNQTEGFIAPKDYRLTPKCSAQNRNNIPLIKNLSFVSPIGNHHALTQDLTASNFTTVDGQPGSPRSMVVVSHNQFKPECCPSTYTTSTGCMCRNAIQDKFLQSGGGNK</sequence>
<keyword evidence="1" id="KW-0472">Membrane</keyword>
<dbReference type="EMBL" id="MN738844">
    <property type="protein sequence ID" value="QHT27905.1"/>
    <property type="molecule type" value="Genomic_DNA"/>
</dbReference>